<proteinExistence type="predicted"/>
<feature type="compositionally biased region" description="Polar residues" evidence="1">
    <location>
        <begin position="10"/>
        <end position="25"/>
    </location>
</feature>
<feature type="region of interest" description="Disordered" evidence="1">
    <location>
        <begin position="1"/>
        <end position="64"/>
    </location>
</feature>
<dbReference type="PANTHER" id="PTHR42032:SF1">
    <property type="entry name" value="YALI0E30679P"/>
    <property type="match status" value="1"/>
</dbReference>
<dbReference type="Proteomes" id="UP001310890">
    <property type="component" value="Unassembled WGS sequence"/>
</dbReference>
<evidence type="ECO:0000313" key="4">
    <source>
        <dbReference type="Proteomes" id="UP001310890"/>
    </source>
</evidence>
<keyword evidence="2" id="KW-0472">Membrane</keyword>
<dbReference type="EMBL" id="JAVRRL010000141">
    <property type="protein sequence ID" value="KAK5107087.1"/>
    <property type="molecule type" value="Genomic_DNA"/>
</dbReference>
<sequence length="494" mass="55316">MADTKPTLPSRPSTTSVQPNGSQAAMRNRMSVRQPTIPEYSPMPNVPSLPPPPRPSNSHNLSPAPQLLRRRSSLMSDVTSFSEDIINPSTKRHESHNDDMEPTHWHSTPLAFAILPALGGLLFKNGSAFVTDVLLLGLAAVFLNWSIRIPWSWYYESQALRRNIDPHHATLDDDDLDDDVAVHTDSSTEGLSQLPSGEAETQATEGLSQRQTEMKTKAAADLRAQEKLAFLATFVFPVMAAYLLHIIRDQLSRPAEGLISDYNLSIFLLAAEIRPARQLIRLISARTLHLQRTVSGKEAALTKGQSSQAEMTDLHTRLAELETKLSDHSLIPTNITIAQKDDVTELNAEMRKRYEPRLEGLERAVRRYEKRSTTLTMVIEQRLNSLETRLQEALSLAAVAAQSSQQRRNVFAYFFELISMLIALPMRIAWSLCLWPLLLLEQGWGKLSAMLSRSGPGRREAGAKARSKYSGKDEGRGNLEEKQRLKSSMRKIVR</sequence>
<protein>
    <submittedName>
        <fullName evidence="3">Uncharacterized protein</fullName>
    </submittedName>
</protein>
<dbReference type="AlphaFoldDB" id="A0AAN7YB23"/>
<keyword evidence="2" id="KW-1133">Transmembrane helix</keyword>
<feature type="transmembrane region" description="Helical" evidence="2">
    <location>
        <begin position="129"/>
        <end position="147"/>
    </location>
</feature>
<accession>A0AAN7YB23</accession>
<feature type="region of interest" description="Disordered" evidence="1">
    <location>
        <begin position="187"/>
        <end position="208"/>
    </location>
</feature>
<reference evidence="3" key="1">
    <citation type="submission" date="2023-08" db="EMBL/GenBank/DDBJ databases">
        <title>Black Yeasts Isolated from many extreme environments.</title>
        <authorList>
            <person name="Coleine C."/>
            <person name="Stajich J.E."/>
            <person name="Selbmann L."/>
        </authorList>
    </citation>
    <scope>NUCLEOTIDE SEQUENCE</scope>
    <source>
        <strain evidence="3">CCFEE 5401</strain>
    </source>
</reference>
<organism evidence="3 4">
    <name type="scientific">Meristemomyces frigidus</name>
    <dbReference type="NCBI Taxonomy" id="1508187"/>
    <lineage>
        <taxon>Eukaryota</taxon>
        <taxon>Fungi</taxon>
        <taxon>Dikarya</taxon>
        <taxon>Ascomycota</taxon>
        <taxon>Pezizomycotina</taxon>
        <taxon>Dothideomycetes</taxon>
        <taxon>Dothideomycetidae</taxon>
        <taxon>Mycosphaerellales</taxon>
        <taxon>Teratosphaeriaceae</taxon>
        <taxon>Meristemomyces</taxon>
    </lineage>
</organism>
<dbReference type="PANTHER" id="PTHR42032">
    <property type="entry name" value="YALI0E30679P"/>
    <property type="match status" value="1"/>
</dbReference>
<evidence type="ECO:0000313" key="3">
    <source>
        <dbReference type="EMBL" id="KAK5107087.1"/>
    </source>
</evidence>
<feature type="region of interest" description="Disordered" evidence="1">
    <location>
        <begin position="452"/>
        <end position="494"/>
    </location>
</feature>
<comment type="caution">
    <text evidence="3">The sequence shown here is derived from an EMBL/GenBank/DDBJ whole genome shotgun (WGS) entry which is preliminary data.</text>
</comment>
<feature type="compositionally biased region" description="Basic residues" evidence="1">
    <location>
        <begin position="485"/>
        <end position="494"/>
    </location>
</feature>
<evidence type="ECO:0000256" key="2">
    <source>
        <dbReference type="SAM" id="Phobius"/>
    </source>
</evidence>
<feature type="compositionally biased region" description="Pro residues" evidence="1">
    <location>
        <begin position="44"/>
        <end position="55"/>
    </location>
</feature>
<keyword evidence="2" id="KW-0812">Transmembrane</keyword>
<gene>
    <name evidence="3" type="ORF">LTR62_001871</name>
</gene>
<feature type="transmembrane region" description="Helical" evidence="2">
    <location>
        <begin position="228"/>
        <end position="247"/>
    </location>
</feature>
<feature type="compositionally biased region" description="Basic and acidic residues" evidence="1">
    <location>
        <begin position="470"/>
        <end position="484"/>
    </location>
</feature>
<evidence type="ECO:0000256" key="1">
    <source>
        <dbReference type="SAM" id="MobiDB-lite"/>
    </source>
</evidence>
<name>A0AAN7YB23_9PEZI</name>